<dbReference type="InterPro" id="IPR005198">
    <property type="entry name" value="Glyco_hydro_76"/>
</dbReference>
<organism evidence="8 9">
    <name type="scientific">Pleurostoma richardsiae</name>
    <dbReference type="NCBI Taxonomy" id="41990"/>
    <lineage>
        <taxon>Eukaryota</taxon>
        <taxon>Fungi</taxon>
        <taxon>Dikarya</taxon>
        <taxon>Ascomycota</taxon>
        <taxon>Pezizomycotina</taxon>
        <taxon>Sordariomycetes</taxon>
        <taxon>Sordariomycetidae</taxon>
        <taxon>Calosphaeriales</taxon>
        <taxon>Pleurostomataceae</taxon>
        <taxon>Pleurostoma</taxon>
    </lineage>
</organism>
<sequence>MQGIGLVNKDYNVFDGDHVDKNCTDTNPHINPHQYSYNVGILLQDTNGSSLWQERVDDLLTNIIKVFFPEGVAYEGSCEQVEDVDKACTMDMKSSKGYVHCWMATTAQVTPFVKDRIIDVLKTSTAAAVKQRTGGANGRTCGFRWVTEQYDGTTGAGRRR</sequence>
<evidence type="ECO:0000256" key="4">
    <source>
        <dbReference type="ARBA" id="ARBA00022729"/>
    </source>
</evidence>
<keyword evidence="6" id="KW-0325">Glycoprotein</keyword>
<reference evidence="8" key="1">
    <citation type="submission" date="2022-07" db="EMBL/GenBank/DDBJ databases">
        <title>Fungi with potential for degradation of polypropylene.</title>
        <authorList>
            <person name="Gostincar C."/>
        </authorList>
    </citation>
    <scope>NUCLEOTIDE SEQUENCE</scope>
    <source>
        <strain evidence="8">EXF-13308</strain>
    </source>
</reference>
<proteinExistence type="inferred from homology"/>
<keyword evidence="4" id="KW-0732">Signal</keyword>
<dbReference type="Pfam" id="PF03663">
    <property type="entry name" value="Glyco_hydro_76"/>
    <property type="match status" value="1"/>
</dbReference>
<dbReference type="Proteomes" id="UP001174694">
    <property type="component" value="Unassembled WGS sequence"/>
</dbReference>
<dbReference type="EC" id="3.2.1.101" evidence="3"/>
<dbReference type="AlphaFoldDB" id="A0AA38RAL7"/>
<evidence type="ECO:0000256" key="7">
    <source>
        <dbReference type="ARBA" id="ARBA00023295"/>
    </source>
</evidence>
<protein>
    <recommendedName>
        <fullName evidence="3">mannan endo-1,6-alpha-mannosidase</fullName>
        <ecNumber evidence="3">3.2.1.101</ecNumber>
    </recommendedName>
</protein>
<keyword evidence="9" id="KW-1185">Reference proteome</keyword>
<comment type="catalytic activity">
    <reaction evidence="1">
        <text>Random hydrolysis of (1-&gt;6)-alpha-D-mannosidic linkages in unbranched (1-&gt;6)-mannans.</text>
        <dbReference type="EC" id="3.2.1.101"/>
    </reaction>
</comment>
<comment type="caution">
    <text evidence="8">The sequence shown here is derived from an EMBL/GenBank/DDBJ whole genome shotgun (WGS) entry which is preliminary data.</text>
</comment>
<keyword evidence="7" id="KW-0326">Glycosidase</keyword>
<dbReference type="GO" id="GO:0009272">
    <property type="term" value="P:fungal-type cell wall biogenesis"/>
    <property type="evidence" value="ECO:0007669"/>
    <property type="project" value="TreeGrafter"/>
</dbReference>
<dbReference type="PANTHER" id="PTHR12145">
    <property type="entry name" value="MANNAN ENDO-1,6-ALPHA-MANNOSIDASE DCW1"/>
    <property type="match status" value="1"/>
</dbReference>
<dbReference type="GO" id="GO:0008496">
    <property type="term" value="F:mannan endo-1,6-alpha-mannosidase activity"/>
    <property type="evidence" value="ECO:0007669"/>
    <property type="project" value="UniProtKB-EC"/>
</dbReference>
<dbReference type="SUPFAM" id="SSF48208">
    <property type="entry name" value="Six-hairpin glycosidases"/>
    <property type="match status" value="1"/>
</dbReference>
<dbReference type="InterPro" id="IPR014480">
    <property type="entry name" value="Mannan-1_6-alpha_mannosidase"/>
</dbReference>
<evidence type="ECO:0000313" key="8">
    <source>
        <dbReference type="EMBL" id="KAJ9132362.1"/>
    </source>
</evidence>
<keyword evidence="5" id="KW-0378">Hydrolase</keyword>
<evidence type="ECO:0000256" key="5">
    <source>
        <dbReference type="ARBA" id="ARBA00022801"/>
    </source>
</evidence>
<evidence type="ECO:0000256" key="3">
    <source>
        <dbReference type="ARBA" id="ARBA00012350"/>
    </source>
</evidence>
<gene>
    <name evidence="8" type="ORF">NKR23_g11299</name>
</gene>
<name>A0AA38RAL7_9PEZI</name>
<dbReference type="InterPro" id="IPR008928">
    <property type="entry name" value="6-hairpin_glycosidase_sf"/>
</dbReference>
<evidence type="ECO:0000256" key="1">
    <source>
        <dbReference type="ARBA" id="ARBA00001452"/>
    </source>
</evidence>
<evidence type="ECO:0000313" key="9">
    <source>
        <dbReference type="Proteomes" id="UP001174694"/>
    </source>
</evidence>
<dbReference type="PANTHER" id="PTHR12145:SF36">
    <property type="entry name" value="MANNAN ENDO-1,6-ALPHA-MANNOSIDASE DCW1"/>
    <property type="match status" value="1"/>
</dbReference>
<dbReference type="GO" id="GO:0016052">
    <property type="term" value="P:carbohydrate catabolic process"/>
    <property type="evidence" value="ECO:0007669"/>
    <property type="project" value="InterPro"/>
</dbReference>
<accession>A0AA38RAL7</accession>
<dbReference type="EMBL" id="JANBVO010000058">
    <property type="protein sequence ID" value="KAJ9132362.1"/>
    <property type="molecule type" value="Genomic_DNA"/>
</dbReference>
<comment type="similarity">
    <text evidence="2">Belongs to the glycosyl hydrolase 76 family.</text>
</comment>
<evidence type="ECO:0000256" key="2">
    <source>
        <dbReference type="ARBA" id="ARBA00009699"/>
    </source>
</evidence>
<evidence type="ECO:0000256" key="6">
    <source>
        <dbReference type="ARBA" id="ARBA00023180"/>
    </source>
</evidence>